<dbReference type="GO" id="GO:0004742">
    <property type="term" value="F:dihydrolipoyllysine-residue acetyltransferase activity"/>
    <property type="evidence" value="ECO:0007669"/>
    <property type="project" value="UniProtKB-EC"/>
</dbReference>
<dbReference type="InterPro" id="IPR023213">
    <property type="entry name" value="CAT-like_dom_sf"/>
</dbReference>
<dbReference type="KEGG" id="sbae:DSM104329_01460"/>
<name>A0A9E6XWL6_9ACTN</name>
<sequence length="236" mass="25038">MTVQQPPGRTPAGGTTVPFVGLRGAIARAMTGAWEAPRVAVAIDVRLDACEAARRRRQDELGESPRLSPTHYILRAVALALRDHPRLNGVVAESSVRLAESIDIGLAVSLDEGLLVPVVREVDAKPVETIARETADLAARARAGRLEPSAQRGATFTISTLGATGSAWFTPILNAPQVAILGVGAIERRPIVVEEGIVAATMTTLTLVFDHRATDGHPAATFLAAVRDQLEDPQRL</sequence>
<keyword evidence="5" id="KW-0670">Pyruvate</keyword>
<gene>
    <name evidence="5" type="primary">pdhC_1</name>
    <name evidence="5" type="ORF">DSM104329_01460</name>
</gene>
<dbReference type="EC" id="2.3.1.12" evidence="5"/>
<dbReference type="AlphaFoldDB" id="A0A9E6XWL6"/>
<dbReference type="Proteomes" id="UP001162834">
    <property type="component" value="Chromosome"/>
</dbReference>
<dbReference type="PANTHER" id="PTHR43178">
    <property type="entry name" value="DIHYDROLIPOAMIDE ACETYLTRANSFERASE COMPONENT OF PYRUVATE DEHYDROGENASE COMPLEX"/>
    <property type="match status" value="1"/>
</dbReference>
<dbReference type="EMBL" id="CP087164">
    <property type="protein sequence ID" value="UGS35076.1"/>
    <property type="molecule type" value="Genomic_DNA"/>
</dbReference>
<protein>
    <submittedName>
        <fullName evidence="5">Dihydrolipoyllysine-residue acetyltransferase component of pyruvate dehydrogenase complex</fullName>
        <ecNumber evidence="5">2.3.1.12</ecNumber>
    </submittedName>
</protein>
<dbReference type="GO" id="GO:0005737">
    <property type="term" value="C:cytoplasm"/>
    <property type="evidence" value="ECO:0007669"/>
    <property type="project" value="TreeGrafter"/>
</dbReference>
<dbReference type="RefSeq" id="WP_259314738.1">
    <property type="nucleotide sequence ID" value="NZ_CP087164.1"/>
</dbReference>
<comment type="cofactor">
    <cofactor evidence="1">
        <name>(R)-lipoate</name>
        <dbReference type="ChEBI" id="CHEBI:83088"/>
    </cofactor>
</comment>
<dbReference type="InterPro" id="IPR001078">
    <property type="entry name" value="2-oxoacid_DH_actylTfrase"/>
</dbReference>
<evidence type="ECO:0000259" key="4">
    <source>
        <dbReference type="Pfam" id="PF00198"/>
    </source>
</evidence>
<organism evidence="5 6">
    <name type="scientific">Capillimicrobium parvum</name>
    <dbReference type="NCBI Taxonomy" id="2884022"/>
    <lineage>
        <taxon>Bacteria</taxon>
        <taxon>Bacillati</taxon>
        <taxon>Actinomycetota</taxon>
        <taxon>Thermoleophilia</taxon>
        <taxon>Solirubrobacterales</taxon>
        <taxon>Capillimicrobiaceae</taxon>
        <taxon>Capillimicrobium</taxon>
    </lineage>
</organism>
<feature type="domain" description="2-oxoacid dehydrogenase acyltransferase catalytic" evidence="4">
    <location>
        <begin position="14"/>
        <end position="236"/>
    </location>
</feature>
<dbReference type="Pfam" id="PF00198">
    <property type="entry name" value="2-oxoacid_dh"/>
    <property type="match status" value="1"/>
</dbReference>
<proteinExistence type="predicted"/>
<evidence type="ECO:0000256" key="1">
    <source>
        <dbReference type="ARBA" id="ARBA00001938"/>
    </source>
</evidence>
<evidence type="ECO:0000256" key="2">
    <source>
        <dbReference type="ARBA" id="ARBA00022679"/>
    </source>
</evidence>
<keyword evidence="3 5" id="KW-0012">Acyltransferase</keyword>
<keyword evidence="6" id="KW-1185">Reference proteome</keyword>
<dbReference type="GO" id="GO:0031405">
    <property type="term" value="F:lipoic acid binding"/>
    <property type="evidence" value="ECO:0007669"/>
    <property type="project" value="TreeGrafter"/>
</dbReference>
<evidence type="ECO:0000313" key="6">
    <source>
        <dbReference type="Proteomes" id="UP001162834"/>
    </source>
</evidence>
<accession>A0A9E6XWL6</accession>
<keyword evidence="2 5" id="KW-0808">Transferase</keyword>
<dbReference type="InterPro" id="IPR050743">
    <property type="entry name" value="2-oxoacid_DH_E2_comp"/>
</dbReference>
<evidence type="ECO:0000313" key="5">
    <source>
        <dbReference type="EMBL" id="UGS35076.1"/>
    </source>
</evidence>
<evidence type="ECO:0000256" key="3">
    <source>
        <dbReference type="ARBA" id="ARBA00023315"/>
    </source>
</evidence>
<dbReference type="SUPFAM" id="SSF52777">
    <property type="entry name" value="CoA-dependent acyltransferases"/>
    <property type="match status" value="1"/>
</dbReference>
<dbReference type="Gene3D" id="3.30.559.10">
    <property type="entry name" value="Chloramphenicol acetyltransferase-like domain"/>
    <property type="match status" value="1"/>
</dbReference>
<reference evidence="5" key="1">
    <citation type="journal article" date="2022" name="Int. J. Syst. Evol. Microbiol.">
        <title>Pseudomonas aegrilactucae sp. nov. and Pseudomonas morbosilactucae sp. nov., pathogens causing bacterial rot of lettuce in Japan.</title>
        <authorList>
            <person name="Sawada H."/>
            <person name="Fujikawa T."/>
            <person name="Satou M."/>
        </authorList>
    </citation>
    <scope>NUCLEOTIDE SEQUENCE</scope>
    <source>
        <strain evidence="5">0166_1</strain>
    </source>
</reference>
<dbReference type="PANTHER" id="PTHR43178:SF5">
    <property type="entry name" value="LIPOAMIDE ACYLTRANSFERASE COMPONENT OF BRANCHED-CHAIN ALPHA-KETO ACID DEHYDROGENASE COMPLEX, MITOCHONDRIAL"/>
    <property type="match status" value="1"/>
</dbReference>